<dbReference type="PANTHER" id="PTHR30461">
    <property type="entry name" value="DNA-INVERTASE FROM LAMBDOID PROPHAGE"/>
    <property type="match status" value="1"/>
</dbReference>
<dbReference type="Proteomes" id="UP001499959">
    <property type="component" value="Unassembled WGS sequence"/>
</dbReference>
<dbReference type="InterPro" id="IPR038109">
    <property type="entry name" value="DNA_bind_recomb_sf"/>
</dbReference>
<dbReference type="InterPro" id="IPR011109">
    <property type="entry name" value="DNA_bind_recombinase_dom"/>
</dbReference>
<proteinExistence type="predicted"/>
<dbReference type="RefSeq" id="WP_345301557.1">
    <property type="nucleotide sequence ID" value="NZ_BAABJE010000001.1"/>
</dbReference>
<dbReference type="Gene3D" id="3.40.50.1390">
    <property type="entry name" value="Resolvase, N-terminal catalytic domain"/>
    <property type="match status" value="1"/>
</dbReference>
<gene>
    <name evidence="3" type="ORF">GCM10023307_03600</name>
</gene>
<dbReference type="SUPFAM" id="SSF53041">
    <property type="entry name" value="Resolvase-like"/>
    <property type="match status" value="1"/>
</dbReference>
<protein>
    <recommendedName>
        <fullName evidence="5">Recombinase family protein</fullName>
    </recommendedName>
</protein>
<dbReference type="EMBL" id="BAABJE010000001">
    <property type="protein sequence ID" value="GAA4782358.1"/>
    <property type="molecule type" value="Genomic_DNA"/>
</dbReference>
<feature type="domain" description="Recombinase" evidence="2">
    <location>
        <begin position="170"/>
        <end position="284"/>
    </location>
</feature>
<evidence type="ECO:0008006" key="5">
    <source>
        <dbReference type="Google" id="ProtNLM"/>
    </source>
</evidence>
<sequence>MSVVLPKRMRCAVYTRKSTDEGLDAEYTSIDAQRDAGAAFIASRRMEGWIPVAGDYDDGGFSGGTLLRPALQRLMDDIRAGQIDIVVVYKIDRLTRSLFDFAELIKVFEEYGTTFVSVTQQINTTDAMGRMMLNILLAFAQFERELTAERIRDKFAASKKKGLWMHGICPLGYDVVDRRLVVNTVEAEQVRTIFRRFVELGSILKVVQEARARGWCNKTWTTKAGTVRPGKLHDKSSIHGMLHCRTYLGELKHRGEYVESTHAAIIDKALWDEAHALLQINGRVRSSASRGKVDFLLKGLLTGPDGRALSPWHTTKANGRTYRYYLSTRDIHEGRGTSGLPRLPAAELEVAVVGQLRQLLRAPEMIEAMIPQALALDPTLDEAQVTVAMTQVDRVWEQLFPTEQQRLVRLLVERVIVTPTNLELRLRPGGVGSLAADARQVAEAVA</sequence>
<dbReference type="PROSITE" id="PS51736">
    <property type="entry name" value="RECOMBINASES_3"/>
    <property type="match status" value="1"/>
</dbReference>
<dbReference type="Pfam" id="PF00239">
    <property type="entry name" value="Resolvase"/>
    <property type="match status" value="1"/>
</dbReference>
<dbReference type="PANTHER" id="PTHR30461:SF23">
    <property type="entry name" value="DNA RECOMBINASE-RELATED"/>
    <property type="match status" value="1"/>
</dbReference>
<dbReference type="CDD" id="cd03768">
    <property type="entry name" value="SR_ResInv"/>
    <property type="match status" value="1"/>
</dbReference>
<dbReference type="Gene3D" id="3.90.1750.20">
    <property type="entry name" value="Putative Large Serine Recombinase, Chain B, Domain 2"/>
    <property type="match status" value="1"/>
</dbReference>
<dbReference type="InterPro" id="IPR036162">
    <property type="entry name" value="Resolvase-like_N_sf"/>
</dbReference>
<organism evidence="3 4">
    <name type="scientific">Lysobacter hankyongensis</name>
    <dbReference type="NCBI Taxonomy" id="1176535"/>
    <lineage>
        <taxon>Bacteria</taxon>
        <taxon>Pseudomonadati</taxon>
        <taxon>Pseudomonadota</taxon>
        <taxon>Gammaproteobacteria</taxon>
        <taxon>Lysobacterales</taxon>
        <taxon>Lysobacteraceae</taxon>
        <taxon>Lysobacter</taxon>
    </lineage>
</organism>
<dbReference type="InterPro" id="IPR050639">
    <property type="entry name" value="SSR_resolvase"/>
</dbReference>
<keyword evidence="4" id="KW-1185">Reference proteome</keyword>
<dbReference type="Pfam" id="PF07508">
    <property type="entry name" value="Recombinase"/>
    <property type="match status" value="1"/>
</dbReference>
<feature type="domain" description="Resolvase/invertase-type recombinase catalytic" evidence="1">
    <location>
        <begin position="10"/>
        <end position="162"/>
    </location>
</feature>
<dbReference type="InterPro" id="IPR006119">
    <property type="entry name" value="Resolv_N"/>
</dbReference>
<name>A0ABP9AKJ8_9GAMM</name>
<dbReference type="SMART" id="SM00857">
    <property type="entry name" value="Resolvase"/>
    <property type="match status" value="1"/>
</dbReference>
<dbReference type="PROSITE" id="PS51737">
    <property type="entry name" value="RECOMBINASE_DNA_BIND"/>
    <property type="match status" value="1"/>
</dbReference>
<accession>A0ABP9AKJ8</accession>
<evidence type="ECO:0000259" key="1">
    <source>
        <dbReference type="PROSITE" id="PS51736"/>
    </source>
</evidence>
<comment type="caution">
    <text evidence="3">The sequence shown here is derived from an EMBL/GenBank/DDBJ whole genome shotgun (WGS) entry which is preliminary data.</text>
</comment>
<evidence type="ECO:0000313" key="3">
    <source>
        <dbReference type="EMBL" id="GAA4782358.1"/>
    </source>
</evidence>
<evidence type="ECO:0000313" key="4">
    <source>
        <dbReference type="Proteomes" id="UP001499959"/>
    </source>
</evidence>
<evidence type="ECO:0000259" key="2">
    <source>
        <dbReference type="PROSITE" id="PS51737"/>
    </source>
</evidence>
<reference evidence="4" key="1">
    <citation type="journal article" date="2019" name="Int. J. Syst. Evol. Microbiol.">
        <title>The Global Catalogue of Microorganisms (GCM) 10K type strain sequencing project: providing services to taxonomists for standard genome sequencing and annotation.</title>
        <authorList>
            <consortium name="The Broad Institute Genomics Platform"/>
            <consortium name="The Broad Institute Genome Sequencing Center for Infectious Disease"/>
            <person name="Wu L."/>
            <person name="Ma J."/>
        </authorList>
    </citation>
    <scope>NUCLEOTIDE SEQUENCE [LARGE SCALE GENOMIC DNA]</scope>
    <source>
        <strain evidence="4">JCM 18204</strain>
    </source>
</reference>